<feature type="compositionally biased region" description="Basic and acidic residues" evidence="1">
    <location>
        <begin position="184"/>
        <end position="200"/>
    </location>
</feature>
<organism evidence="2">
    <name type="scientific">freshwater metagenome</name>
    <dbReference type="NCBI Taxonomy" id="449393"/>
    <lineage>
        <taxon>unclassified sequences</taxon>
        <taxon>metagenomes</taxon>
        <taxon>ecological metagenomes</taxon>
    </lineage>
</organism>
<feature type="region of interest" description="Disordered" evidence="1">
    <location>
        <begin position="184"/>
        <end position="208"/>
    </location>
</feature>
<protein>
    <submittedName>
        <fullName evidence="2">Unannotated protein</fullName>
    </submittedName>
</protein>
<dbReference type="AlphaFoldDB" id="A0A6J6GZH7"/>
<dbReference type="GO" id="GO:0006281">
    <property type="term" value="P:DNA repair"/>
    <property type="evidence" value="ECO:0007669"/>
    <property type="project" value="InterPro"/>
</dbReference>
<proteinExistence type="predicted"/>
<dbReference type="InterPro" id="IPR011257">
    <property type="entry name" value="DNA_glycosylase"/>
</dbReference>
<dbReference type="InterPro" id="IPR017658">
    <property type="entry name" value="HhH-GPD_base_excis"/>
</dbReference>
<accession>A0A6J6GZH7</accession>
<dbReference type="NCBIfam" id="TIGR03252">
    <property type="entry name" value="HhH-GPD-type base excision DNA repair protein"/>
    <property type="match status" value="1"/>
</dbReference>
<gene>
    <name evidence="2" type="ORF">UFOPK1826_01034</name>
</gene>
<evidence type="ECO:0000313" key="2">
    <source>
        <dbReference type="EMBL" id="CAB4606861.1"/>
    </source>
</evidence>
<reference evidence="2" key="1">
    <citation type="submission" date="2020-05" db="EMBL/GenBank/DDBJ databases">
        <authorList>
            <person name="Chiriac C."/>
            <person name="Salcher M."/>
            <person name="Ghai R."/>
            <person name="Kavagutti S V."/>
        </authorList>
    </citation>
    <scope>NUCLEOTIDE SEQUENCE</scope>
</reference>
<name>A0A6J6GZH7_9ZZZZ</name>
<evidence type="ECO:0000256" key="1">
    <source>
        <dbReference type="SAM" id="MobiDB-lite"/>
    </source>
</evidence>
<dbReference type="GO" id="GO:0003824">
    <property type="term" value="F:catalytic activity"/>
    <property type="evidence" value="ECO:0007669"/>
    <property type="project" value="InterPro"/>
</dbReference>
<dbReference type="SUPFAM" id="SSF48150">
    <property type="entry name" value="DNA-glycosylase"/>
    <property type="match status" value="1"/>
</dbReference>
<dbReference type="EMBL" id="CAEZUN010000131">
    <property type="protein sequence ID" value="CAB4606861.1"/>
    <property type="molecule type" value="Genomic_DNA"/>
</dbReference>
<sequence length="208" mass="23712">MTQELYITGIESADALLNRDGTALMIGMLLDQQVPMEWAFTGPYTIRKRLGHLDPKRIAAMNVDEFVAICSEKPAIHRFPKSMGTRVHQLCVALTQDYGGKAENVWKDVPDAEQFMKRLRKLPGFGEEKAQIFIALLGKRFGVRPRGWQKFAGVFSDKQPRSVADIYSAATLLKVRGFKQMQRALDHDKQDRPKRPDRPTRQIVKKSK</sequence>